<reference evidence="1 2" key="1">
    <citation type="journal article" date="2016" name="Nat. Microbiol.">
        <title>Genomic inference of the metabolism of cosmopolitan subsurface Archaea, Hadesarchaea.</title>
        <authorList>
            <person name="Baker B.J."/>
            <person name="Saw J.H."/>
            <person name="Lind A.E."/>
            <person name="Lazar C.S."/>
            <person name="Hinrichs K.-U."/>
            <person name="Teske A.P."/>
            <person name="Ettema T.J."/>
        </authorList>
    </citation>
    <scope>NUCLEOTIDE SEQUENCE [LARGE SCALE GENOMIC DNA]</scope>
</reference>
<dbReference type="Proteomes" id="UP000074294">
    <property type="component" value="Unassembled WGS sequence"/>
</dbReference>
<dbReference type="EMBL" id="LQMQ01000005">
    <property type="protein sequence ID" value="KUO42510.1"/>
    <property type="molecule type" value="Genomic_DNA"/>
</dbReference>
<sequence length="153" mass="18015">MKVRSISEIMEEMLRKYRQKPSLQEKWRFLAGRDDRGYSDFFIYGPTFGIWQIKGELRNPYELVGAGARVFARKMDEEIREIMERGAPMPFGFLSPHPRLRDHVIVASGIGRYQESMDEIRAALPDSHHAAERELRKKLEELRRKFGLDTPYL</sequence>
<organism evidence="1 2">
    <name type="scientific">Hadarchaeum yellowstonense</name>
    <dbReference type="NCBI Taxonomy" id="1776334"/>
    <lineage>
        <taxon>Archaea</taxon>
        <taxon>Methanobacteriati</taxon>
        <taxon>Candidatus Hadarchaeota</taxon>
        <taxon>Candidatus Hadarchaeia</taxon>
        <taxon>Candidatus Hadarchaeales</taxon>
        <taxon>Candidatus Hadarchaeaceae</taxon>
        <taxon>Candidatus Hadarchaeum</taxon>
    </lineage>
</organism>
<proteinExistence type="predicted"/>
<dbReference type="AlphaFoldDB" id="A0A147K126"/>
<dbReference type="STRING" id="1776334.APZ16_04255"/>
<name>A0A147K126_HADYE</name>
<accession>A0A147K126</accession>
<evidence type="ECO:0000313" key="2">
    <source>
        <dbReference type="Proteomes" id="UP000074294"/>
    </source>
</evidence>
<gene>
    <name evidence="1" type="ORF">APZ16_04255</name>
</gene>
<comment type="caution">
    <text evidence="1">The sequence shown here is derived from an EMBL/GenBank/DDBJ whole genome shotgun (WGS) entry which is preliminary data.</text>
</comment>
<evidence type="ECO:0000313" key="1">
    <source>
        <dbReference type="EMBL" id="KUO42510.1"/>
    </source>
</evidence>
<protein>
    <submittedName>
        <fullName evidence="1">Uncharacterized protein</fullName>
    </submittedName>
</protein>